<dbReference type="AlphaFoldDB" id="A0A1L9NTV8"/>
<gene>
    <name evidence="2" type="ORF">PFRI_30540</name>
</gene>
<dbReference type="EMBL" id="MLCB01000170">
    <property type="protein sequence ID" value="OJI92735.1"/>
    <property type="molecule type" value="Genomic_DNA"/>
</dbReference>
<feature type="compositionally biased region" description="Pro residues" evidence="1">
    <location>
        <begin position="77"/>
        <end position="121"/>
    </location>
</feature>
<dbReference type="OrthoDB" id="7161229at2"/>
<protein>
    <recommendedName>
        <fullName evidence="4">Cell division and transport-associated protein TolA</fullName>
    </recommendedName>
</protein>
<evidence type="ECO:0000256" key="1">
    <source>
        <dbReference type="SAM" id="MobiDB-lite"/>
    </source>
</evidence>
<dbReference type="STRING" id="696762.PFRI_30540"/>
<dbReference type="Gene3D" id="3.30.1150.10">
    <property type="match status" value="1"/>
</dbReference>
<feature type="compositionally biased region" description="Low complexity" evidence="1">
    <location>
        <begin position="184"/>
        <end position="198"/>
    </location>
</feature>
<evidence type="ECO:0008006" key="4">
    <source>
        <dbReference type="Google" id="ProtNLM"/>
    </source>
</evidence>
<evidence type="ECO:0000313" key="2">
    <source>
        <dbReference type="EMBL" id="OJI92735.1"/>
    </source>
</evidence>
<proteinExistence type="predicted"/>
<feature type="region of interest" description="Disordered" evidence="1">
    <location>
        <begin position="53"/>
        <end position="224"/>
    </location>
</feature>
<sequence length="353" mass="37162">MQKSTYISAGGHALLLGYALFGGLFEAEPLELPSMDISVISEAEFAALTAPAQPPDVEPIAPEPVLSAPEPETEPTPVVPEPEQIPDPRPEPPAIVEPEPIPEPVIEPEPVPEPAPEPAPEPEAVVIPDAAPDTSLRPKPRPADRVAPEAVAAPEPDVAIDNTAQEATQPDENAEQVVEEQSQTAPEEAATEIVTEAEQPAASAPTSTVRPKSRPRETASAPDTSAAVNAALAEALGEPAASDETSGPTLTAGETNALRLAVQNCWVVDVGSQAANVTVVIGMSMDVRGKVTPGSLRLVSSTGGEGSAVETAFQSARRAVLRCQKEGYELPDDKYEQWKEIEMTFNPKDMRIR</sequence>
<name>A0A1L9NTV8_9RHOB</name>
<accession>A0A1L9NTV8</accession>
<feature type="compositionally biased region" description="Polar residues" evidence="1">
    <location>
        <begin position="162"/>
        <end position="171"/>
    </location>
</feature>
<dbReference type="Proteomes" id="UP000184514">
    <property type="component" value="Unassembled WGS sequence"/>
</dbReference>
<feature type="compositionally biased region" description="Low complexity" evidence="1">
    <location>
        <begin position="148"/>
        <end position="159"/>
    </location>
</feature>
<evidence type="ECO:0000313" key="3">
    <source>
        <dbReference type="Proteomes" id="UP000184514"/>
    </source>
</evidence>
<reference evidence="2 3" key="1">
    <citation type="submission" date="2016-10" db="EMBL/GenBank/DDBJ databases">
        <title>Genome sequence of Planktotalea frisia SH6-1.</title>
        <authorList>
            <person name="Poehlein A."/>
            <person name="Bakenhus I."/>
            <person name="Voget S."/>
            <person name="Brinkhoff T."/>
            <person name="Simon M."/>
        </authorList>
    </citation>
    <scope>NUCLEOTIDE SEQUENCE [LARGE SCALE GENOMIC DNA]</scope>
    <source>
        <strain evidence="2 3">SH6-1</strain>
    </source>
</reference>
<comment type="caution">
    <text evidence="2">The sequence shown here is derived from an EMBL/GenBank/DDBJ whole genome shotgun (WGS) entry which is preliminary data.</text>
</comment>
<organism evidence="2 3">
    <name type="scientific">Planktotalea frisia</name>
    <dbReference type="NCBI Taxonomy" id="696762"/>
    <lineage>
        <taxon>Bacteria</taxon>
        <taxon>Pseudomonadati</taxon>
        <taxon>Pseudomonadota</taxon>
        <taxon>Alphaproteobacteria</taxon>
        <taxon>Rhodobacterales</taxon>
        <taxon>Paracoccaceae</taxon>
        <taxon>Planktotalea</taxon>
    </lineage>
</organism>
<dbReference type="RefSeq" id="WP_072631571.1">
    <property type="nucleotide sequence ID" value="NZ_MLCB01000170.1"/>
</dbReference>
<dbReference type="SUPFAM" id="SSF74653">
    <property type="entry name" value="TolA/TonB C-terminal domain"/>
    <property type="match status" value="1"/>
</dbReference>
<keyword evidence="3" id="KW-1185">Reference proteome</keyword>
<feature type="compositionally biased region" description="Low complexity" evidence="1">
    <location>
        <begin position="122"/>
        <end position="133"/>
    </location>
</feature>